<proteinExistence type="inferred from homology"/>
<dbReference type="Gene3D" id="1.10.530.10">
    <property type="match status" value="1"/>
</dbReference>
<gene>
    <name evidence="5" type="ORF">ENJ51_08605</name>
</gene>
<feature type="domain" description="LysM" evidence="4">
    <location>
        <begin position="464"/>
        <end position="507"/>
    </location>
</feature>
<keyword evidence="2" id="KW-0175">Coiled coil</keyword>
<dbReference type="CDD" id="cd00118">
    <property type="entry name" value="LysM"/>
    <property type="match status" value="1"/>
</dbReference>
<dbReference type="PANTHER" id="PTHR37423">
    <property type="entry name" value="SOLUBLE LYTIC MUREIN TRANSGLYCOSYLASE-RELATED"/>
    <property type="match status" value="1"/>
</dbReference>
<dbReference type="InterPro" id="IPR023346">
    <property type="entry name" value="Lysozyme-like_dom_sf"/>
</dbReference>
<dbReference type="SUPFAM" id="SSF53955">
    <property type="entry name" value="Lysozyme-like"/>
    <property type="match status" value="1"/>
</dbReference>
<dbReference type="PANTHER" id="PTHR37423:SF2">
    <property type="entry name" value="MEMBRANE-BOUND LYTIC MUREIN TRANSGLYCOSYLASE C"/>
    <property type="match status" value="1"/>
</dbReference>
<dbReference type="Gene3D" id="3.10.350.10">
    <property type="entry name" value="LysM domain"/>
    <property type="match status" value="1"/>
</dbReference>
<dbReference type="Proteomes" id="UP000885750">
    <property type="component" value="Unassembled WGS sequence"/>
</dbReference>
<comment type="caution">
    <text evidence="5">The sequence shown here is derived from an EMBL/GenBank/DDBJ whole genome shotgun (WGS) entry which is preliminary data.</text>
</comment>
<evidence type="ECO:0000256" key="2">
    <source>
        <dbReference type="SAM" id="Coils"/>
    </source>
</evidence>
<dbReference type="Pfam" id="PF01464">
    <property type="entry name" value="SLT"/>
    <property type="match status" value="1"/>
</dbReference>
<sequence length="517" mass="59645">MLLKKSIAIALFATSSLVCISTANATTDENLLSIANKLLNIEEKTQSKSTPDAVDAIMREMKKPKAQLNVTSKEDAELDSAAVLLGIAPLVPSRPIPTPVHISRNVPQFNQSQPLAQSRQQRLLNKRKRENLQRLRNKKLRLNRQQQLLRLARTRNRTYQRVNTATRLPANSVWHRVKNGFRFRNDQYRPIVQRAIQRMRSNRGGVMRTLNRSTDYLHLVATELQRRRMPTDLVLLPMVESAYITKARSHAGAAGMWQFIRGTGKRYGLKQTHGYDGRLDVIESTRAAMDYLQKLHREFRGDWFLALAAYNCGENRVHREIEKNRARGLPTDYWSLSLPRETRNYVPKLLAYREVIRSPRSFGIRLPHAVNAPKLIQVYFSKAVDLKKVAYQAGMQASTMQHLNPGFKYGITMPSMTRKILVPRQYAGNMQRAIQRAPTVSPIKIAKYSRATRTYRRRYKRKSRVHRVRHGESLSRIASRYGTTVRKLKRLNRIRGSRIKAGRRLRVAAKSRRSKRG</sequence>
<organism evidence="5">
    <name type="scientific">Leucothrix mucor</name>
    <dbReference type="NCBI Taxonomy" id="45248"/>
    <lineage>
        <taxon>Bacteria</taxon>
        <taxon>Pseudomonadati</taxon>
        <taxon>Pseudomonadota</taxon>
        <taxon>Gammaproteobacteria</taxon>
        <taxon>Thiotrichales</taxon>
        <taxon>Thiotrichaceae</taxon>
        <taxon>Leucothrix</taxon>
    </lineage>
</organism>
<dbReference type="EMBL" id="DRMS01000322">
    <property type="protein sequence ID" value="HFC92857.1"/>
    <property type="molecule type" value="Genomic_DNA"/>
</dbReference>
<keyword evidence="3" id="KW-0732">Signal</keyword>
<comment type="similarity">
    <text evidence="1">Belongs to the transglycosylase Slt family.</text>
</comment>
<dbReference type="AlphaFoldDB" id="A0A7V2WVN2"/>
<accession>A0A7V2WVN2</accession>
<dbReference type="InterPro" id="IPR018392">
    <property type="entry name" value="LysM"/>
</dbReference>
<evidence type="ECO:0000256" key="1">
    <source>
        <dbReference type="ARBA" id="ARBA00007734"/>
    </source>
</evidence>
<evidence type="ECO:0000259" key="4">
    <source>
        <dbReference type="PROSITE" id="PS51782"/>
    </source>
</evidence>
<evidence type="ECO:0000313" key="5">
    <source>
        <dbReference type="EMBL" id="HFC92857.1"/>
    </source>
</evidence>
<evidence type="ECO:0000256" key="3">
    <source>
        <dbReference type="SAM" id="SignalP"/>
    </source>
</evidence>
<dbReference type="PROSITE" id="PS51782">
    <property type="entry name" value="LYSM"/>
    <property type="match status" value="1"/>
</dbReference>
<dbReference type="InterPro" id="IPR008258">
    <property type="entry name" value="Transglycosylase_SLT_dom_1"/>
</dbReference>
<reference evidence="5" key="1">
    <citation type="journal article" date="2020" name="mSystems">
        <title>Genome- and Community-Level Interaction Insights into Carbon Utilization and Element Cycling Functions of Hydrothermarchaeota in Hydrothermal Sediment.</title>
        <authorList>
            <person name="Zhou Z."/>
            <person name="Liu Y."/>
            <person name="Xu W."/>
            <person name="Pan J."/>
            <person name="Luo Z.H."/>
            <person name="Li M."/>
        </authorList>
    </citation>
    <scope>NUCLEOTIDE SEQUENCE [LARGE SCALE GENOMIC DNA]</scope>
    <source>
        <strain evidence="5">HyVt-493</strain>
    </source>
</reference>
<feature type="signal peptide" evidence="3">
    <location>
        <begin position="1"/>
        <end position="25"/>
    </location>
</feature>
<feature type="chain" id="PRO_5031244847" evidence="3">
    <location>
        <begin position="26"/>
        <end position="517"/>
    </location>
</feature>
<dbReference type="SUPFAM" id="SSF54106">
    <property type="entry name" value="LysM domain"/>
    <property type="match status" value="1"/>
</dbReference>
<dbReference type="CDD" id="cd16894">
    <property type="entry name" value="MltD-like"/>
    <property type="match status" value="1"/>
</dbReference>
<dbReference type="Pfam" id="PF01476">
    <property type="entry name" value="LysM"/>
    <property type="match status" value="1"/>
</dbReference>
<feature type="coiled-coil region" evidence="2">
    <location>
        <begin position="118"/>
        <end position="152"/>
    </location>
</feature>
<dbReference type="SMART" id="SM00257">
    <property type="entry name" value="LysM"/>
    <property type="match status" value="1"/>
</dbReference>
<name>A0A7V2WVN2_LEUMU</name>
<dbReference type="InterPro" id="IPR036779">
    <property type="entry name" value="LysM_dom_sf"/>
</dbReference>
<protein>
    <submittedName>
        <fullName evidence="5">LysM peptidoglycan-binding domain-containing protein</fullName>
    </submittedName>
</protein>